<evidence type="ECO:0000256" key="1">
    <source>
        <dbReference type="SAM" id="Phobius"/>
    </source>
</evidence>
<sequence length="147" mass="15524">MSERSIAPESATRRSAFLAVGAVIVIVLAVIAWFAWPRPSGPLVLKTGTPQHLVTISIDSLRIGTTAIDITVTDRTGAPKDHAAVLIQANQPLMGHAGQPIAATATGPGYFHAASVPLMMTGQWELRLSIDEHDSLDELAVPIWVGG</sequence>
<dbReference type="RefSeq" id="WP_327098214.1">
    <property type="nucleotide sequence ID" value="NZ_CP109149.1"/>
</dbReference>
<accession>A0ABZ1YPA3</accession>
<feature type="transmembrane region" description="Helical" evidence="1">
    <location>
        <begin position="16"/>
        <end position="36"/>
    </location>
</feature>
<gene>
    <name evidence="2" type="ORF">OG563_38655</name>
</gene>
<keyword evidence="1" id="KW-1133">Transmembrane helix</keyword>
<protein>
    <submittedName>
        <fullName evidence="2">FixH family protein</fullName>
    </submittedName>
</protein>
<evidence type="ECO:0000313" key="3">
    <source>
        <dbReference type="Proteomes" id="UP001432062"/>
    </source>
</evidence>
<dbReference type="Pfam" id="PF05751">
    <property type="entry name" value="FixH"/>
    <property type="match status" value="1"/>
</dbReference>
<reference evidence="2" key="1">
    <citation type="submission" date="2022-10" db="EMBL/GenBank/DDBJ databases">
        <title>The complete genomes of actinobacterial strains from the NBC collection.</title>
        <authorList>
            <person name="Joergensen T.S."/>
            <person name="Alvarez Arevalo M."/>
            <person name="Sterndorff E.B."/>
            <person name="Faurdal D."/>
            <person name="Vuksanovic O."/>
            <person name="Mourched A.-S."/>
            <person name="Charusanti P."/>
            <person name="Shaw S."/>
            <person name="Blin K."/>
            <person name="Weber T."/>
        </authorList>
    </citation>
    <scope>NUCLEOTIDE SEQUENCE</scope>
    <source>
        <strain evidence="2">NBC_01482</strain>
    </source>
</reference>
<keyword evidence="1" id="KW-0472">Membrane</keyword>
<name>A0ABZ1YPA3_9NOCA</name>
<dbReference type="Proteomes" id="UP001432062">
    <property type="component" value="Chromosome"/>
</dbReference>
<keyword evidence="1" id="KW-0812">Transmembrane</keyword>
<proteinExistence type="predicted"/>
<organism evidence="2 3">
    <name type="scientific">Nocardia vinacea</name>
    <dbReference type="NCBI Taxonomy" id="96468"/>
    <lineage>
        <taxon>Bacteria</taxon>
        <taxon>Bacillati</taxon>
        <taxon>Actinomycetota</taxon>
        <taxon>Actinomycetes</taxon>
        <taxon>Mycobacteriales</taxon>
        <taxon>Nocardiaceae</taxon>
        <taxon>Nocardia</taxon>
    </lineage>
</organism>
<dbReference type="InterPro" id="IPR008620">
    <property type="entry name" value="FixH"/>
</dbReference>
<evidence type="ECO:0000313" key="2">
    <source>
        <dbReference type="EMBL" id="WUV44993.1"/>
    </source>
</evidence>
<dbReference type="EMBL" id="CP109441">
    <property type="protein sequence ID" value="WUV44993.1"/>
    <property type="molecule type" value="Genomic_DNA"/>
</dbReference>
<keyword evidence="3" id="KW-1185">Reference proteome</keyword>